<feature type="compositionally biased region" description="Basic residues" evidence="1">
    <location>
        <begin position="365"/>
        <end position="374"/>
    </location>
</feature>
<evidence type="ECO:0000313" key="3">
    <source>
        <dbReference type="Proteomes" id="UP000572817"/>
    </source>
</evidence>
<feature type="region of interest" description="Disordered" evidence="1">
    <location>
        <begin position="154"/>
        <end position="180"/>
    </location>
</feature>
<dbReference type="InterPro" id="IPR018555">
    <property type="entry name" value="C630.06c-like"/>
</dbReference>
<feature type="compositionally biased region" description="Acidic residues" evidence="1">
    <location>
        <begin position="391"/>
        <end position="401"/>
    </location>
</feature>
<protein>
    <submittedName>
        <fullName evidence="2">Uncharacterized protein</fullName>
    </submittedName>
</protein>
<gene>
    <name evidence="2" type="ORF">GTA08_BOTSDO08208</name>
</gene>
<dbReference type="OrthoDB" id="5425061at2759"/>
<feature type="compositionally biased region" description="Basic residues" evidence="1">
    <location>
        <begin position="322"/>
        <end position="338"/>
    </location>
</feature>
<keyword evidence="3" id="KW-1185">Reference proteome</keyword>
<accession>A0A8H4IM96</accession>
<evidence type="ECO:0000313" key="2">
    <source>
        <dbReference type="EMBL" id="KAF4303816.1"/>
    </source>
</evidence>
<dbReference type="EMBL" id="WWBZ02000051">
    <property type="protein sequence ID" value="KAF4303816.1"/>
    <property type="molecule type" value="Genomic_DNA"/>
</dbReference>
<feature type="region of interest" description="Disordered" evidence="1">
    <location>
        <begin position="313"/>
        <end position="401"/>
    </location>
</feature>
<reference evidence="2" key="1">
    <citation type="submission" date="2020-04" db="EMBL/GenBank/DDBJ databases">
        <title>Genome Assembly and Annotation of Botryosphaeria dothidea sdau 11-99, a Latent Pathogen of Apple Fruit Ring Rot in China.</title>
        <authorList>
            <person name="Yu C."/>
            <person name="Diao Y."/>
            <person name="Lu Q."/>
            <person name="Zhao J."/>
            <person name="Cui S."/>
            <person name="Peng C."/>
            <person name="He B."/>
            <person name="Liu H."/>
        </authorList>
    </citation>
    <scope>NUCLEOTIDE SEQUENCE [LARGE SCALE GENOMIC DNA]</scope>
    <source>
        <strain evidence="2">Sdau11-99</strain>
    </source>
</reference>
<sequence>MHSDSGYSDQHASWRQLREETLVAARFIFPRYDAKSFEVVCRATCATDQLDHRTIFYEAMLCGREVGDGWTRVIRTGGGKRETRTDALRDLLLVCDLEAEDTVGLLRNEGTIVRRSDLFSSASSPTSSRQSSPVSDPELTALLRARLDEQLGTAITDAPQPASQDRARPAPAHDDDDDEDDELEFRLFAPAKAPAAKPTKSAPSAAAAAAAARTAGSENAAVQKIRLRSPSLDPDRPAGFVVAARPQSYYFAPPLASAANGADYADAAVAGDEVVRLARATRWPGCAVPWRVSVVDAASGRLRRALEGHVVDGAEGRDEEKRRRRKSKKARIALRKKREQGLERKQAAERQKLEKEEHERAKRAEKNRKQKLKRREKERAKKAAERGEAGGENEDVDMSED</sequence>
<name>A0A8H4IM96_9PEZI</name>
<dbReference type="AlphaFoldDB" id="A0A8H4IM96"/>
<dbReference type="Pfam" id="PF09428">
    <property type="entry name" value="DUF2011"/>
    <property type="match status" value="1"/>
</dbReference>
<comment type="caution">
    <text evidence="2">The sequence shown here is derived from an EMBL/GenBank/DDBJ whole genome shotgun (WGS) entry which is preliminary data.</text>
</comment>
<dbReference type="Proteomes" id="UP000572817">
    <property type="component" value="Unassembled WGS sequence"/>
</dbReference>
<organism evidence="2 3">
    <name type="scientific">Botryosphaeria dothidea</name>
    <dbReference type="NCBI Taxonomy" id="55169"/>
    <lineage>
        <taxon>Eukaryota</taxon>
        <taxon>Fungi</taxon>
        <taxon>Dikarya</taxon>
        <taxon>Ascomycota</taxon>
        <taxon>Pezizomycotina</taxon>
        <taxon>Dothideomycetes</taxon>
        <taxon>Dothideomycetes incertae sedis</taxon>
        <taxon>Botryosphaeriales</taxon>
        <taxon>Botryosphaeriaceae</taxon>
        <taxon>Botryosphaeria</taxon>
    </lineage>
</organism>
<feature type="compositionally biased region" description="Basic and acidic residues" evidence="1">
    <location>
        <begin position="375"/>
        <end position="389"/>
    </location>
</feature>
<evidence type="ECO:0000256" key="1">
    <source>
        <dbReference type="SAM" id="MobiDB-lite"/>
    </source>
</evidence>
<feature type="compositionally biased region" description="Basic and acidic residues" evidence="1">
    <location>
        <begin position="339"/>
        <end position="364"/>
    </location>
</feature>
<proteinExistence type="predicted"/>